<dbReference type="Pfam" id="PF00881">
    <property type="entry name" value="Nitroreductase"/>
    <property type="match status" value="1"/>
</dbReference>
<dbReference type="SUPFAM" id="SSF55469">
    <property type="entry name" value="FMN-dependent nitroreductase-like"/>
    <property type="match status" value="1"/>
</dbReference>
<dbReference type="HOGENOM" id="CLU_070764_0_1_9"/>
<dbReference type="GO" id="GO:0016491">
    <property type="term" value="F:oxidoreductase activity"/>
    <property type="evidence" value="ECO:0007669"/>
    <property type="project" value="UniProtKB-UniRule"/>
</dbReference>
<evidence type="ECO:0000256" key="1">
    <source>
        <dbReference type="ARBA" id="ARBA00008366"/>
    </source>
</evidence>
<reference evidence="7 8" key="1">
    <citation type="submission" date="2010-03" db="EMBL/GenBank/DDBJ databases">
        <title>The genome sequence of Coprococcus catus GD/7.</title>
        <authorList>
            <consortium name="metaHIT consortium -- http://www.metahit.eu/"/>
            <person name="Pajon A."/>
            <person name="Turner K."/>
            <person name="Parkhill J."/>
            <person name="Duncan S."/>
            <person name="Flint H."/>
        </authorList>
    </citation>
    <scope>NUCLEOTIDE SEQUENCE [LARGE SCALE GENOMIC DNA]</scope>
    <source>
        <strain evidence="7 8">GD/7</strain>
    </source>
</reference>
<organism evidence="7 8">
    <name type="scientific">Coprococcus catus GD/7</name>
    <dbReference type="NCBI Taxonomy" id="717962"/>
    <lineage>
        <taxon>Bacteria</taxon>
        <taxon>Bacillati</taxon>
        <taxon>Bacillota</taxon>
        <taxon>Clostridia</taxon>
        <taxon>Lachnospirales</taxon>
        <taxon>Lachnospiraceae</taxon>
        <taxon>Coprococcus</taxon>
    </lineage>
</organism>
<dbReference type="InterPro" id="IPR016446">
    <property type="entry name" value="Flavin_OxRdtase_Frp"/>
</dbReference>
<dbReference type="PANTHER" id="PTHR43425">
    <property type="entry name" value="OXYGEN-INSENSITIVE NADPH NITROREDUCTASE"/>
    <property type="match status" value="1"/>
</dbReference>
<proteinExistence type="inferred from homology"/>
<dbReference type="AlphaFoldDB" id="D4JBC6"/>
<comment type="similarity">
    <text evidence="1 5">Belongs to the flavin oxidoreductase frp family.</text>
</comment>
<gene>
    <name evidence="7" type="ORF">CC1_30850</name>
</gene>
<evidence type="ECO:0000256" key="3">
    <source>
        <dbReference type="ARBA" id="ARBA00022643"/>
    </source>
</evidence>
<dbReference type="Gene3D" id="3.40.109.10">
    <property type="entry name" value="NADH Oxidase"/>
    <property type="match status" value="1"/>
</dbReference>
<dbReference type="PATRIC" id="fig|717962.3.peg.2959"/>
<feature type="domain" description="Nitroreductase" evidence="6">
    <location>
        <begin position="32"/>
        <end position="186"/>
    </location>
</feature>
<evidence type="ECO:0000313" key="7">
    <source>
        <dbReference type="EMBL" id="CBK81647.1"/>
    </source>
</evidence>
<dbReference type="InterPro" id="IPR000415">
    <property type="entry name" value="Nitroreductase-like"/>
</dbReference>
<keyword evidence="3 5" id="KW-0288">FMN</keyword>
<evidence type="ECO:0000313" key="8">
    <source>
        <dbReference type="Proteomes" id="UP000008798"/>
    </source>
</evidence>
<dbReference type="PANTHER" id="PTHR43425:SF2">
    <property type="entry name" value="OXYGEN-INSENSITIVE NADPH NITROREDUCTASE"/>
    <property type="match status" value="1"/>
</dbReference>
<accession>D4JBC6</accession>
<dbReference type="Proteomes" id="UP000008798">
    <property type="component" value="Chromosome"/>
</dbReference>
<evidence type="ECO:0000256" key="5">
    <source>
        <dbReference type="PIRNR" id="PIRNR005426"/>
    </source>
</evidence>
<dbReference type="KEGG" id="cct:CC1_30850"/>
<sequence length="274" mass="30835">MLIGSFGLRLIITIFIIEEVFGNMNEIINALYQRKSVRVFTDDPITDEDKKLILTSAIQAPSAGCQLLYTILDITDQNKKDRLADLCDHQTFIAAGQMVLIFCADCQKWDAFYKEAGISPRCPGAGDLLLAVEDAMIAAQNAVVAAESLGIGSCYIGDIMENVEEIRTLLSLPEYVYPACMLVFGHPTAQQQNRTKPSRFDLSDIVCENTYHSKESSDIRRMFAGRTGLQGYDAWMRAFCNRKYESAFSREMNRSMEIYLKPFLEKEGVSDLEK</sequence>
<evidence type="ECO:0000256" key="4">
    <source>
        <dbReference type="ARBA" id="ARBA00023002"/>
    </source>
</evidence>
<dbReference type="STRING" id="717962.CC1_30850"/>
<dbReference type="PIRSF" id="PIRSF005426">
    <property type="entry name" value="Frp"/>
    <property type="match status" value="1"/>
</dbReference>
<dbReference type="EMBL" id="FP929038">
    <property type="protein sequence ID" value="CBK81647.1"/>
    <property type="molecule type" value="Genomic_DNA"/>
</dbReference>
<dbReference type="InterPro" id="IPR029479">
    <property type="entry name" value="Nitroreductase"/>
</dbReference>
<evidence type="ECO:0000259" key="6">
    <source>
        <dbReference type="Pfam" id="PF00881"/>
    </source>
</evidence>
<reference evidence="7 8" key="2">
    <citation type="submission" date="2010-03" db="EMBL/GenBank/DDBJ databases">
        <authorList>
            <person name="Pajon A."/>
        </authorList>
    </citation>
    <scope>NUCLEOTIDE SEQUENCE [LARGE SCALE GENOMIC DNA]</scope>
    <source>
        <strain evidence="7 8">GD/7</strain>
    </source>
</reference>
<name>D4JBC6_9FIRM</name>
<evidence type="ECO:0000256" key="2">
    <source>
        <dbReference type="ARBA" id="ARBA00022630"/>
    </source>
</evidence>
<keyword evidence="4 5" id="KW-0560">Oxidoreductase</keyword>
<protein>
    <submittedName>
        <fullName evidence="7">Nitroreductase</fullName>
    </submittedName>
</protein>
<keyword evidence="5" id="KW-0521">NADP</keyword>
<keyword evidence="2 5" id="KW-0285">Flavoprotein</keyword>